<keyword evidence="3" id="KW-1185">Reference proteome</keyword>
<accession>Q8DW11</accession>
<dbReference type="AlphaFoldDB" id="Q8DW11"/>
<feature type="transmembrane region" description="Helical" evidence="1">
    <location>
        <begin position="21"/>
        <end position="40"/>
    </location>
</feature>
<keyword evidence="1" id="KW-1133">Transmembrane helix</keyword>
<keyword evidence="1" id="KW-0812">Transmembrane</keyword>
<evidence type="ECO:0000256" key="1">
    <source>
        <dbReference type="SAM" id="Phobius"/>
    </source>
</evidence>
<gene>
    <name evidence="2" type="ordered locus">SMU_278</name>
</gene>
<evidence type="ECO:0000313" key="2">
    <source>
        <dbReference type="EMBL" id="AAN58045.1"/>
    </source>
</evidence>
<dbReference type="EMBL" id="AE014133">
    <property type="protein sequence ID" value="AAN58045.1"/>
    <property type="molecule type" value="Genomic_DNA"/>
</dbReference>
<dbReference type="Proteomes" id="UP000002512">
    <property type="component" value="Chromosome"/>
</dbReference>
<sequence>MVGIGASIALARVSPPMAAEAALWLIGVGTIAGAGVNTWGPWI</sequence>
<dbReference type="HOGENOM" id="CLU_218453_0_0_9"/>
<dbReference type="KEGG" id="smu:SMU_278"/>
<keyword evidence="1" id="KW-0472">Membrane</keyword>
<protein>
    <submittedName>
        <fullName evidence="2">Uncharacterized protein</fullName>
    </submittedName>
</protein>
<organism evidence="2 3">
    <name type="scientific">Streptococcus mutans serotype c (strain ATCC 700610 / UA159)</name>
    <dbReference type="NCBI Taxonomy" id="210007"/>
    <lineage>
        <taxon>Bacteria</taxon>
        <taxon>Bacillati</taxon>
        <taxon>Bacillota</taxon>
        <taxon>Bacilli</taxon>
        <taxon>Lactobacillales</taxon>
        <taxon>Streptococcaceae</taxon>
        <taxon>Streptococcus</taxon>
    </lineage>
</organism>
<reference evidence="2 3" key="1">
    <citation type="journal article" date="2002" name="Proc. Natl. Acad. Sci. U.S.A.">
        <title>Genome sequence of Streptococcus mutans UA159, a cariogenic dental pathogen.</title>
        <authorList>
            <person name="Ajdic D."/>
            <person name="McShan W.M."/>
            <person name="McLaughlin R.E."/>
            <person name="Savic G."/>
            <person name="Chang J."/>
            <person name="Carson M.B."/>
            <person name="Primeaux C."/>
            <person name="Tian R."/>
            <person name="Kenton S."/>
            <person name="Jia H."/>
            <person name="Lin S."/>
            <person name="Qian Y."/>
            <person name="Li S."/>
            <person name="Zhu H."/>
            <person name="Najar F."/>
            <person name="Lai H."/>
            <person name="White J."/>
            <person name="Roe B.A."/>
            <person name="Ferretti J.J."/>
        </authorList>
    </citation>
    <scope>NUCLEOTIDE SEQUENCE [LARGE SCALE GENOMIC DNA]</scope>
    <source>
        <strain evidence="3">ATCC 700610 / UA159</strain>
    </source>
</reference>
<name>Q8DW11_STRMU</name>
<evidence type="ECO:0000313" key="3">
    <source>
        <dbReference type="Proteomes" id="UP000002512"/>
    </source>
</evidence>
<proteinExistence type="predicted"/>
<dbReference type="PATRIC" id="fig|210007.7.peg.242"/>